<proteinExistence type="inferred from homology"/>
<dbReference type="PROSITE" id="PS51935">
    <property type="entry name" value="NLPC_P60"/>
    <property type="match status" value="1"/>
</dbReference>
<keyword evidence="3" id="KW-0677">Repeat</keyword>
<dbReference type="PANTHER" id="PTHR47053">
    <property type="entry name" value="MUREIN DD-ENDOPEPTIDASE MEPH-RELATED"/>
    <property type="match status" value="1"/>
</dbReference>
<evidence type="ECO:0000256" key="3">
    <source>
        <dbReference type="ARBA" id="ARBA00022737"/>
    </source>
</evidence>
<keyword evidence="4 6" id="KW-0378">Hydrolase</keyword>
<dbReference type="SUPFAM" id="SSF69360">
    <property type="entry name" value="Cell wall binding repeat"/>
    <property type="match status" value="1"/>
</dbReference>
<dbReference type="GeneID" id="94546009"/>
<comment type="similarity">
    <text evidence="1">Belongs to the peptidase C40 family.</text>
</comment>
<evidence type="ECO:0000313" key="7">
    <source>
        <dbReference type="Proteomes" id="UP000254912"/>
    </source>
</evidence>
<dbReference type="PANTHER" id="PTHR47053:SF1">
    <property type="entry name" value="MUREIN DD-ENDOPEPTIDASE MEPH-RELATED"/>
    <property type="match status" value="1"/>
</dbReference>
<dbReference type="GO" id="GO:0006508">
    <property type="term" value="P:proteolysis"/>
    <property type="evidence" value="ECO:0007669"/>
    <property type="project" value="UniProtKB-KW"/>
</dbReference>
<protein>
    <submittedName>
        <fullName evidence="6">Cell wall-associated NlpC family hydrolase</fullName>
    </submittedName>
</protein>
<dbReference type="EMBL" id="QRAS01000001">
    <property type="protein sequence ID" value="RDL12015.1"/>
    <property type="molecule type" value="Genomic_DNA"/>
</dbReference>
<evidence type="ECO:0000256" key="1">
    <source>
        <dbReference type="ARBA" id="ARBA00007074"/>
    </source>
</evidence>
<dbReference type="KEGG" id="wso:WSWS_00811"/>
<accession>A0A288Q6B7</accession>
<comment type="caution">
    <text evidence="6">The sequence shown here is derived from an EMBL/GenBank/DDBJ whole genome shotgun (WGS) entry which is preliminary data.</text>
</comment>
<dbReference type="Proteomes" id="UP000254912">
    <property type="component" value="Unassembled WGS sequence"/>
</dbReference>
<organism evidence="6 7">
    <name type="scientific">Weissella soli</name>
    <dbReference type="NCBI Taxonomy" id="155866"/>
    <lineage>
        <taxon>Bacteria</taxon>
        <taxon>Bacillati</taxon>
        <taxon>Bacillota</taxon>
        <taxon>Bacilli</taxon>
        <taxon>Lactobacillales</taxon>
        <taxon>Lactobacillaceae</taxon>
        <taxon>Weissella</taxon>
    </lineage>
</organism>
<gene>
    <name evidence="6" type="ORF">DFP99_0439</name>
</gene>
<dbReference type="AlphaFoldDB" id="A0A288Q6B7"/>
<evidence type="ECO:0000313" key="6">
    <source>
        <dbReference type="EMBL" id="RDL12015.1"/>
    </source>
</evidence>
<dbReference type="Pfam" id="PF01473">
    <property type="entry name" value="Choline_bind_1"/>
    <property type="match status" value="1"/>
</dbReference>
<keyword evidence="2" id="KW-0645">Protease</keyword>
<keyword evidence="5" id="KW-0788">Thiol protease</keyword>
<evidence type="ECO:0000256" key="2">
    <source>
        <dbReference type="ARBA" id="ARBA00022670"/>
    </source>
</evidence>
<dbReference type="InterPro" id="IPR018337">
    <property type="entry name" value="Cell_wall/Cho-bd_repeat"/>
</dbReference>
<evidence type="ECO:0000256" key="5">
    <source>
        <dbReference type="ARBA" id="ARBA00022807"/>
    </source>
</evidence>
<dbReference type="GO" id="GO:0008234">
    <property type="term" value="F:cysteine-type peptidase activity"/>
    <property type="evidence" value="ECO:0007669"/>
    <property type="project" value="UniProtKB-KW"/>
</dbReference>
<reference evidence="6 7" key="1">
    <citation type="submission" date="2018-07" db="EMBL/GenBank/DDBJ databases">
        <title>Genomic Encyclopedia of Type Strains, Phase III (KMG-III): the genomes of soil and plant-associated and newly described type strains.</title>
        <authorList>
            <person name="Whitman W."/>
        </authorList>
    </citation>
    <scope>NUCLEOTIDE SEQUENCE [LARGE SCALE GENOMIC DNA]</scope>
    <source>
        <strain evidence="6 7">CECT 7031</strain>
    </source>
</reference>
<dbReference type="InterPro" id="IPR051202">
    <property type="entry name" value="Peptidase_C40"/>
</dbReference>
<dbReference type="SUPFAM" id="SSF54001">
    <property type="entry name" value="Cysteine proteinases"/>
    <property type="match status" value="1"/>
</dbReference>
<dbReference type="InterPro" id="IPR038765">
    <property type="entry name" value="Papain-like_cys_pep_sf"/>
</dbReference>
<evidence type="ECO:0000256" key="4">
    <source>
        <dbReference type="ARBA" id="ARBA00022801"/>
    </source>
</evidence>
<keyword evidence="7" id="KW-1185">Reference proteome</keyword>
<dbReference type="RefSeq" id="WP_070230073.1">
    <property type="nucleotide sequence ID" value="NZ_BJYO01000002.1"/>
</dbReference>
<dbReference type="Pfam" id="PF00877">
    <property type="entry name" value="NLPC_P60"/>
    <property type="match status" value="1"/>
</dbReference>
<dbReference type="InterPro" id="IPR000064">
    <property type="entry name" value="NLP_P60_dom"/>
</dbReference>
<dbReference type="Gene3D" id="2.10.270.10">
    <property type="entry name" value="Cholin Binding"/>
    <property type="match status" value="1"/>
</dbReference>
<sequence>MKRKQKKRIWPIIFFVVVPIILAISGGTTGYLLSQEATQPVITNQKIKGTQYKIHKVDDVTYIVNTKTKQKLKGLHIINGATYYLDKKTGKMAHGLKKIGNYTYYFEKNGQDNPVKAYKTVAASLQSTDTRVNKAIKIGMQYIGNSPYVYGGGRTDADVAAGKFDCSAFVAWIYRKAGLPLVVQSAATTTLFSEVGTSVAWDDMQRGDLLITPVGSSEDLQHMAVYLGGGFILQDANSTNGVTISRLNETIPSKVIKNTTWAALFQPGLVKRVTE</sequence>
<dbReference type="Gene3D" id="3.90.1720.10">
    <property type="entry name" value="endopeptidase domain like (from Nostoc punctiforme)"/>
    <property type="match status" value="1"/>
</dbReference>
<name>A0A288Q6B7_9LACO</name>